<sequence length="991" mass="109386">MDPAYGDDLWAGGFSSEEEDENGGKKSNEDLDLLASLVEEREGEGEGGRERGGEGETFEEALTKPDDVSLMRTKMEAMEKELLKLRQQVAESSPTSHTHQNRPHPQSQAMPKKSPPTLKKTSSVAKATKPAKTAKRADGLSESGAAVGERGVAEKVVAQRKAEREQNIVADTFSGLRIKNPLVSSELMQKRMQGRKMIKIPNILSRVRSSDDITGDWVTMGVVVDKLPPRDSAKGNKYAVWKLSDLSSQSSVVSLFLFGKAYQEHWKMVQSSVVALLNPTVMPNRETGAVDTSSKQLALSLDNPQKLMPLGISQDFTVCRATTKAGRKCTNFAKASDGGFCDYHIQGAYKKMRTGRMDCQGGYGPSTANIRGRLFKDSKTDVFYYGGKSYTSGGGGVSSGRGAGGEEGGGQDKRLFARGARESLVEISQEVAGRRSEGSAGAVRPGKSVTISDGGNIFQEMLRSQRPGAMLMNRHLEKEKKTQAAKPTEKSASELLREEGVREVGERKEGVAGSRSSVSPFQPTLGRGLAPGSVVDFTSGQNPAQLKNRLAAVKKLKAAAILRKKEKRESGPNDILHRVEENREKDATPFTAEEKKEEEGDKEEGPLKKRRKLDSDEIDEILNAKSSHNWEAREASHAEWEREEQYFALREKKENMEEKLGSIRELNVYVSQCKQCGYVAEHASDMCQKEGHALSRFKAVKRCFECQECRERAHTYNAKYPPFSCRQAGLFTCLPIVVCFHVLYMKCGSKSYKQTSFFRGVPSVGGGGGIRIVPYYHASVLSLSAEQETLLKNVLLEPTLSWFGGVLKVQRPLSPLVFERSCSETHRYVDRRRYCVGTCSTSTLCGTTPIPEQHLLPCRSCQGTNCSEAADTLWPWQVGVPGADLVVYVSVVSDNYNKCRYQSVYGGHCQQEKRLDRPTGAYLAICPTFLTTSPDVYHLQIASVVHHLVRILAFSESLFPFFRDEGGTPRNERDREGFPLRRPTGDTPVTG</sequence>
<accession>A0AA35W0N0</accession>
<keyword evidence="6" id="KW-0863">Zinc-finger</keyword>
<dbReference type="FunFam" id="2.40.50.140:FF:000174">
    <property type="entry name" value="DNA replication licensing factor mcm10"/>
    <property type="match status" value="1"/>
</dbReference>
<dbReference type="InterPro" id="IPR015408">
    <property type="entry name" value="Znf_Mcm10/DnaG"/>
</dbReference>
<dbReference type="Pfam" id="PF09329">
    <property type="entry name" value="zf-primase"/>
    <property type="match status" value="1"/>
</dbReference>
<keyword evidence="5" id="KW-0479">Metal-binding</keyword>
<feature type="compositionally biased region" description="Basic and acidic residues" evidence="9">
    <location>
        <begin position="38"/>
        <end position="54"/>
    </location>
</feature>
<feature type="compositionally biased region" description="Basic and acidic residues" evidence="9">
    <location>
        <begin position="478"/>
        <end position="510"/>
    </location>
</feature>
<evidence type="ECO:0000256" key="9">
    <source>
        <dbReference type="SAM" id="MobiDB-lite"/>
    </source>
</evidence>
<gene>
    <name evidence="11" type="ORF">GBAR_LOCUS1371</name>
</gene>
<reference evidence="11" key="1">
    <citation type="submission" date="2023-03" db="EMBL/GenBank/DDBJ databases">
        <authorList>
            <person name="Steffen K."/>
            <person name="Cardenas P."/>
        </authorList>
    </citation>
    <scope>NUCLEOTIDE SEQUENCE</scope>
</reference>
<evidence type="ECO:0000256" key="8">
    <source>
        <dbReference type="ARBA" id="ARBA00023242"/>
    </source>
</evidence>
<feature type="compositionally biased region" description="Basic and acidic residues" evidence="9">
    <location>
        <begin position="567"/>
        <end position="607"/>
    </location>
</feature>
<dbReference type="InterPro" id="IPR040184">
    <property type="entry name" value="Mcm10"/>
</dbReference>
<comment type="caution">
    <text evidence="11">The sequence shown here is derived from an EMBL/GenBank/DDBJ whole genome shotgun (WGS) entry which is preliminary data.</text>
</comment>
<dbReference type="Proteomes" id="UP001174909">
    <property type="component" value="Unassembled WGS sequence"/>
</dbReference>
<feature type="region of interest" description="Disordered" evidence="9">
    <location>
        <begin position="478"/>
        <end position="528"/>
    </location>
</feature>
<evidence type="ECO:0000313" key="12">
    <source>
        <dbReference type="Proteomes" id="UP001174909"/>
    </source>
</evidence>
<comment type="subcellular location">
    <subcellularLocation>
        <location evidence="1">Nucleus</location>
    </subcellularLocation>
</comment>
<evidence type="ECO:0000256" key="7">
    <source>
        <dbReference type="ARBA" id="ARBA00022833"/>
    </source>
</evidence>
<dbReference type="GO" id="GO:0043596">
    <property type="term" value="C:nuclear replication fork"/>
    <property type="evidence" value="ECO:0007669"/>
    <property type="project" value="TreeGrafter"/>
</dbReference>
<feature type="compositionally biased region" description="Low complexity" evidence="9">
    <location>
        <begin position="111"/>
        <end position="131"/>
    </location>
</feature>
<organism evidence="11 12">
    <name type="scientific">Geodia barretti</name>
    <name type="common">Barrett's horny sponge</name>
    <dbReference type="NCBI Taxonomy" id="519541"/>
    <lineage>
        <taxon>Eukaryota</taxon>
        <taxon>Metazoa</taxon>
        <taxon>Porifera</taxon>
        <taxon>Demospongiae</taxon>
        <taxon>Heteroscleromorpha</taxon>
        <taxon>Tetractinellida</taxon>
        <taxon>Astrophorina</taxon>
        <taxon>Geodiidae</taxon>
        <taxon>Geodia</taxon>
    </lineage>
</organism>
<proteinExistence type="inferred from homology"/>
<feature type="region of interest" description="Disordered" evidence="9">
    <location>
        <begin position="965"/>
        <end position="991"/>
    </location>
</feature>
<evidence type="ECO:0000259" key="10">
    <source>
        <dbReference type="SMART" id="SM01280"/>
    </source>
</evidence>
<dbReference type="SUPFAM" id="SSF55486">
    <property type="entry name" value="Metalloproteases ('zincins'), catalytic domain"/>
    <property type="match status" value="1"/>
</dbReference>
<dbReference type="Pfam" id="PF24863">
    <property type="entry name" value="zf-CCCH_Mcm10"/>
    <property type="match status" value="1"/>
</dbReference>
<evidence type="ECO:0000256" key="1">
    <source>
        <dbReference type="ARBA" id="ARBA00004123"/>
    </source>
</evidence>
<dbReference type="PANTHER" id="PTHR13454">
    <property type="entry name" value="PROTEIN MCM10 HOMOLOG"/>
    <property type="match status" value="1"/>
</dbReference>
<comment type="similarity">
    <text evidence="2">Belongs to the MCM10 family.</text>
</comment>
<keyword evidence="4" id="KW-0235">DNA replication</keyword>
<dbReference type="PANTHER" id="PTHR13454:SF11">
    <property type="entry name" value="PROTEIN MCM10 HOMOLOG"/>
    <property type="match status" value="1"/>
</dbReference>
<feature type="compositionally biased region" description="Basic and acidic residues" evidence="9">
    <location>
        <begin position="61"/>
        <end position="84"/>
    </location>
</feature>
<feature type="domain" description="Replication factor Mcm10 C-terminal" evidence="10">
    <location>
        <begin position="443"/>
        <end position="766"/>
    </location>
</feature>
<dbReference type="GO" id="GO:0003688">
    <property type="term" value="F:DNA replication origin binding"/>
    <property type="evidence" value="ECO:0007669"/>
    <property type="project" value="TreeGrafter"/>
</dbReference>
<feature type="region of interest" description="Disordered" evidence="9">
    <location>
        <begin position="430"/>
        <end position="449"/>
    </location>
</feature>
<evidence type="ECO:0000256" key="5">
    <source>
        <dbReference type="ARBA" id="ARBA00022723"/>
    </source>
</evidence>
<dbReference type="GO" id="GO:0003697">
    <property type="term" value="F:single-stranded DNA binding"/>
    <property type="evidence" value="ECO:0007669"/>
    <property type="project" value="InterPro"/>
</dbReference>
<name>A0AA35W0N0_GEOBA</name>
<evidence type="ECO:0000256" key="3">
    <source>
        <dbReference type="ARBA" id="ARBA00017770"/>
    </source>
</evidence>
<dbReference type="SMART" id="SM01280">
    <property type="entry name" value="Mcm10"/>
    <property type="match status" value="1"/>
</dbReference>
<protein>
    <recommendedName>
        <fullName evidence="3">Protein MCM10 homolog</fullName>
    </recommendedName>
</protein>
<keyword evidence="7" id="KW-0862">Zinc</keyword>
<feature type="compositionally biased region" description="Polar residues" evidence="9">
    <location>
        <begin position="89"/>
        <end position="109"/>
    </location>
</feature>
<feature type="compositionally biased region" description="Basic and acidic residues" evidence="9">
    <location>
        <begin position="965"/>
        <end position="979"/>
    </location>
</feature>
<evidence type="ECO:0000256" key="6">
    <source>
        <dbReference type="ARBA" id="ARBA00022771"/>
    </source>
</evidence>
<evidence type="ECO:0000313" key="11">
    <source>
        <dbReference type="EMBL" id="CAI7994048.1"/>
    </source>
</evidence>
<dbReference type="GO" id="GO:0008270">
    <property type="term" value="F:zinc ion binding"/>
    <property type="evidence" value="ECO:0007669"/>
    <property type="project" value="UniProtKB-KW"/>
</dbReference>
<dbReference type="Pfam" id="PF22379">
    <property type="entry name" value="OB_MCM10"/>
    <property type="match status" value="1"/>
</dbReference>
<dbReference type="Gene3D" id="3.10.170.20">
    <property type="match status" value="1"/>
</dbReference>
<dbReference type="InterPro" id="IPR055065">
    <property type="entry name" value="OB_MCM10"/>
</dbReference>
<evidence type="ECO:0000256" key="2">
    <source>
        <dbReference type="ARBA" id="ARBA00009679"/>
    </source>
</evidence>
<keyword evidence="8" id="KW-0539">Nucleus</keyword>
<dbReference type="Gene3D" id="2.40.50.140">
    <property type="entry name" value="Nucleic acid-binding proteins"/>
    <property type="match status" value="1"/>
</dbReference>
<keyword evidence="12" id="KW-1185">Reference proteome</keyword>
<feature type="region of interest" description="Disordered" evidence="9">
    <location>
        <begin position="564"/>
        <end position="613"/>
    </location>
</feature>
<dbReference type="InterPro" id="IPR015411">
    <property type="entry name" value="Rep_factor_Mcm10_C"/>
</dbReference>
<evidence type="ECO:0000256" key="4">
    <source>
        <dbReference type="ARBA" id="ARBA00022705"/>
    </source>
</evidence>
<dbReference type="GO" id="GO:0006270">
    <property type="term" value="P:DNA replication initiation"/>
    <property type="evidence" value="ECO:0007669"/>
    <property type="project" value="InterPro"/>
</dbReference>
<dbReference type="AlphaFoldDB" id="A0AA35W0N0"/>
<dbReference type="EMBL" id="CASHTH010000206">
    <property type="protein sequence ID" value="CAI7994048.1"/>
    <property type="molecule type" value="Genomic_DNA"/>
</dbReference>
<feature type="region of interest" description="Disordered" evidence="9">
    <location>
        <begin position="1"/>
        <end position="152"/>
    </location>
</feature>
<dbReference type="InterPro" id="IPR012340">
    <property type="entry name" value="NA-bd_OB-fold"/>
</dbReference>